<evidence type="ECO:0000313" key="1">
    <source>
        <dbReference type="EMBL" id="STO21149.1"/>
    </source>
</evidence>
<dbReference type="STRING" id="1094715.GCA_000236165_01211"/>
<sequence length="91" mass="10390">MTKFFDRKTKTLFVTGGNTNTADLSDNPLLQLPEADEITPSLVLRRQHAIRSRFFEKHYISTAGEEFHGNFDLKDPTNADLDEVIDTIYCP</sequence>
<dbReference type="EMBL" id="UGGT01000001">
    <property type="protein sequence ID" value="STO21149.1"/>
    <property type="molecule type" value="Genomic_DNA"/>
</dbReference>
<dbReference type="Proteomes" id="UP000254554">
    <property type="component" value="Unassembled WGS sequence"/>
</dbReference>
<evidence type="ECO:0000313" key="2">
    <source>
        <dbReference type="Proteomes" id="UP000254554"/>
    </source>
</evidence>
<organism evidence="1 2">
    <name type="scientific">Fluoribacter dumoffii</name>
    <dbReference type="NCBI Taxonomy" id="463"/>
    <lineage>
        <taxon>Bacteria</taxon>
        <taxon>Pseudomonadati</taxon>
        <taxon>Pseudomonadota</taxon>
        <taxon>Gammaproteobacteria</taxon>
        <taxon>Legionellales</taxon>
        <taxon>Legionellaceae</taxon>
        <taxon>Fluoribacter</taxon>
    </lineage>
</organism>
<dbReference type="GeneID" id="93292199"/>
<dbReference type="RefSeq" id="WP_010653430.1">
    <property type="nucleotide sequence ID" value="NZ_JAPHOO010000001.1"/>
</dbReference>
<gene>
    <name evidence="1" type="ORF">NCTC11370_01210</name>
</gene>
<proteinExistence type="predicted"/>
<dbReference type="AlphaFoldDB" id="A0A377G942"/>
<protein>
    <submittedName>
        <fullName evidence="1">Uncharacterized protein</fullName>
    </submittedName>
</protein>
<keyword evidence="2" id="KW-1185">Reference proteome</keyword>
<dbReference type="OrthoDB" id="5646742at2"/>
<name>A0A377G942_9GAMM</name>
<reference evidence="1 2" key="1">
    <citation type="submission" date="2018-06" db="EMBL/GenBank/DDBJ databases">
        <authorList>
            <consortium name="Pathogen Informatics"/>
            <person name="Doyle S."/>
        </authorList>
    </citation>
    <scope>NUCLEOTIDE SEQUENCE [LARGE SCALE GENOMIC DNA]</scope>
    <source>
        <strain evidence="1 2">NCTC11370</strain>
    </source>
</reference>
<accession>A0A377G942</accession>